<accession>A0A3M7P8S5</accession>
<feature type="non-terminal residue" evidence="2">
    <location>
        <position position="157"/>
    </location>
</feature>
<protein>
    <submittedName>
        <fullName evidence="2">F-box only 42</fullName>
    </submittedName>
</protein>
<dbReference type="GO" id="GO:0019005">
    <property type="term" value="C:SCF ubiquitin ligase complex"/>
    <property type="evidence" value="ECO:0007669"/>
    <property type="project" value="TreeGrafter"/>
</dbReference>
<dbReference type="PROSITE" id="PS50181">
    <property type="entry name" value="FBOX"/>
    <property type="match status" value="1"/>
</dbReference>
<dbReference type="Pfam" id="PF12937">
    <property type="entry name" value="F-box-like"/>
    <property type="match status" value="1"/>
</dbReference>
<feature type="domain" description="F-box" evidence="1">
    <location>
        <begin position="5"/>
        <end position="57"/>
    </location>
</feature>
<dbReference type="GO" id="GO:1990756">
    <property type="term" value="F:ubiquitin-like ligase-substrate adaptor activity"/>
    <property type="evidence" value="ECO:0007669"/>
    <property type="project" value="TreeGrafter"/>
</dbReference>
<dbReference type="EMBL" id="REGN01012559">
    <property type="protein sequence ID" value="RMZ95147.1"/>
    <property type="molecule type" value="Genomic_DNA"/>
</dbReference>
<evidence type="ECO:0000313" key="2">
    <source>
        <dbReference type="EMBL" id="RMZ95147.1"/>
    </source>
</evidence>
<dbReference type="SMART" id="SM00256">
    <property type="entry name" value="FBOX"/>
    <property type="match status" value="1"/>
</dbReference>
<keyword evidence="3" id="KW-1185">Reference proteome</keyword>
<sequence>MDSGELVINALPEEILEKIFSFTSQYRDYDNICLVNKKWNRIIDGLRTLNKSTFEDSFQNGQFYFRCFDKVSSPSHRHSHSSAVLDQTMYIFGGLSGTSTSYNDLWALDLNTKIWSRPLTSGNYPSPKAAATMTVHQNSLILYGGYSHPYSYPFNQQ</sequence>
<dbReference type="PANTHER" id="PTHR46432">
    <property type="entry name" value="F-BOX ONLY PROTEIN 42"/>
    <property type="match status" value="1"/>
</dbReference>
<evidence type="ECO:0000313" key="3">
    <source>
        <dbReference type="Proteomes" id="UP000276133"/>
    </source>
</evidence>
<evidence type="ECO:0000259" key="1">
    <source>
        <dbReference type="PROSITE" id="PS50181"/>
    </source>
</evidence>
<dbReference type="OrthoDB" id="9973021at2759"/>
<dbReference type="Proteomes" id="UP000276133">
    <property type="component" value="Unassembled WGS sequence"/>
</dbReference>
<dbReference type="AlphaFoldDB" id="A0A3M7P8S5"/>
<dbReference type="Gene3D" id="1.20.1280.50">
    <property type="match status" value="1"/>
</dbReference>
<dbReference type="InterPro" id="IPR001810">
    <property type="entry name" value="F-box_dom"/>
</dbReference>
<dbReference type="STRING" id="10195.A0A3M7P8S5"/>
<proteinExistence type="predicted"/>
<dbReference type="Pfam" id="PF24681">
    <property type="entry name" value="Kelch_KLHDC2_KLHL20_DRC7"/>
    <property type="match status" value="1"/>
</dbReference>
<dbReference type="SUPFAM" id="SSF117281">
    <property type="entry name" value="Kelch motif"/>
    <property type="match status" value="1"/>
</dbReference>
<dbReference type="InterPro" id="IPR052821">
    <property type="entry name" value="F-box_only_SRC"/>
</dbReference>
<dbReference type="Gene3D" id="2.120.10.80">
    <property type="entry name" value="Kelch-type beta propeller"/>
    <property type="match status" value="1"/>
</dbReference>
<gene>
    <name evidence="2" type="ORF">BpHYR1_002153</name>
</gene>
<reference evidence="2 3" key="1">
    <citation type="journal article" date="2018" name="Sci. Rep.">
        <title>Genomic signatures of local adaptation to the degree of environmental predictability in rotifers.</title>
        <authorList>
            <person name="Franch-Gras L."/>
            <person name="Hahn C."/>
            <person name="Garcia-Roger E.M."/>
            <person name="Carmona M.J."/>
            <person name="Serra M."/>
            <person name="Gomez A."/>
        </authorList>
    </citation>
    <scope>NUCLEOTIDE SEQUENCE [LARGE SCALE GENOMIC DNA]</scope>
    <source>
        <strain evidence="2">HYR1</strain>
    </source>
</reference>
<organism evidence="2 3">
    <name type="scientific">Brachionus plicatilis</name>
    <name type="common">Marine rotifer</name>
    <name type="synonym">Brachionus muelleri</name>
    <dbReference type="NCBI Taxonomy" id="10195"/>
    <lineage>
        <taxon>Eukaryota</taxon>
        <taxon>Metazoa</taxon>
        <taxon>Spiralia</taxon>
        <taxon>Gnathifera</taxon>
        <taxon>Rotifera</taxon>
        <taxon>Eurotatoria</taxon>
        <taxon>Monogononta</taxon>
        <taxon>Pseudotrocha</taxon>
        <taxon>Ploima</taxon>
        <taxon>Brachionidae</taxon>
        <taxon>Brachionus</taxon>
    </lineage>
</organism>
<name>A0A3M7P8S5_BRAPC</name>
<dbReference type="InterPro" id="IPR036047">
    <property type="entry name" value="F-box-like_dom_sf"/>
</dbReference>
<dbReference type="InterPro" id="IPR015915">
    <property type="entry name" value="Kelch-typ_b-propeller"/>
</dbReference>
<dbReference type="PANTHER" id="PTHR46432:SF1">
    <property type="entry name" value="F-BOX ONLY PROTEIN 42"/>
    <property type="match status" value="1"/>
</dbReference>
<dbReference type="SUPFAM" id="SSF81383">
    <property type="entry name" value="F-box domain"/>
    <property type="match status" value="1"/>
</dbReference>
<comment type="caution">
    <text evidence="2">The sequence shown here is derived from an EMBL/GenBank/DDBJ whole genome shotgun (WGS) entry which is preliminary data.</text>
</comment>